<evidence type="ECO:0000313" key="5">
    <source>
        <dbReference type="Proteomes" id="UP001060164"/>
    </source>
</evidence>
<gene>
    <name evidence="4" type="ORF">NQ502_14175</name>
</gene>
<dbReference type="PANTHER" id="PTHR34978">
    <property type="entry name" value="POSSIBLE SENSOR-TRANSDUCER PROTEIN BLAR"/>
    <property type="match status" value="1"/>
</dbReference>
<protein>
    <recommendedName>
        <fullName evidence="3">Peptidase M56 domain-containing protein</fullName>
    </recommendedName>
</protein>
<accession>A0ABY5VDU7</accession>
<keyword evidence="2" id="KW-1133">Transmembrane helix</keyword>
<organism evidence="4 5">
    <name type="scientific">Ruminococcus gauvreauii</name>
    <dbReference type="NCBI Taxonomy" id="438033"/>
    <lineage>
        <taxon>Bacteria</taxon>
        <taxon>Bacillati</taxon>
        <taxon>Bacillota</taxon>
        <taxon>Clostridia</taxon>
        <taxon>Eubacteriales</taxon>
        <taxon>Oscillospiraceae</taxon>
        <taxon>Ruminococcus</taxon>
    </lineage>
</organism>
<dbReference type="Proteomes" id="UP001060164">
    <property type="component" value="Chromosome"/>
</dbReference>
<proteinExistence type="predicted"/>
<evidence type="ECO:0000256" key="1">
    <source>
        <dbReference type="SAM" id="MobiDB-lite"/>
    </source>
</evidence>
<dbReference type="CDD" id="cd07341">
    <property type="entry name" value="M56_BlaR1_MecR1_like"/>
    <property type="match status" value="1"/>
</dbReference>
<feature type="compositionally biased region" description="Low complexity" evidence="1">
    <location>
        <begin position="401"/>
        <end position="414"/>
    </location>
</feature>
<dbReference type="InterPro" id="IPR052173">
    <property type="entry name" value="Beta-lactam_resp_regulator"/>
</dbReference>
<reference evidence="4" key="1">
    <citation type="journal article" date="2022" name="Cell">
        <title>Design, construction, and in vivo augmentation of a complex gut microbiome.</title>
        <authorList>
            <person name="Cheng A.G."/>
            <person name="Ho P.Y."/>
            <person name="Aranda-Diaz A."/>
            <person name="Jain S."/>
            <person name="Yu F.B."/>
            <person name="Meng X."/>
            <person name="Wang M."/>
            <person name="Iakiviak M."/>
            <person name="Nagashima K."/>
            <person name="Zhao A."/>
            <person name="Murugkar P."/>
            <person name="Patil A."/>
            <person name="Atabakhsh K."/>
            <person name="Weakley A."/>
            <person name="Yan J."/>
            <person name="Brumbaugh A.R."/>
            <person name="Higginbottom S."/>
            <person name="Dimas A."/>
            <person name="Shiver A.L."/>
            <person name="Deutschbauer A."/>
            <person name="Neff N."/>
            <person name="Sonnenburg J.L."/>
            <person name="Huang K.C."/>
            <person name="Fischbach M.A."/>
        </authorList>
    </citation>
    <scope>NUCLEOTIDE SEQUENCE</scope>
    <source>
        <strain evidence="4">DSM 19829</strain>
    </source>
</reference>
<feature type="transmembrane region" description="Helical" evidence="2">
    <location>
        <begin position="115"/>
        <end position="137"/>
    </location>
</feature>
<feature type="transmembrane region" description="Helical" evidence="2">
    <location>
        <begin position="6"/>
        <end position="25"/>
    </location>
</feature>
<feature type="compositionally biased region" description="Basic and acidic residues" evidence="1">
    <location>
        <begin position="384"/>
        <end position="394"/>
    </location>
</feature>
<name>A0ABY5VDU7_9FIRM</name>
<feature type="region of interest" description="Disordered" evidence="1">
    <location>
        <begin position="343"/>
        <end position="441"/>
    </location>
</feature>
<dbReference type="InterPro" id="IPR008756">
    <property type="entry name" value="Peptidase_M56"/>
</dbReference>
<feature type="transmembrane region" description="Helical" evidence="2">
    <location>
        <begin position="37"/>
        <end position="55"/>
    </location>
</feature>
<feature type="transmembrane region" description="Helical" evidence="2">
    <location>
        <begin position="316"/>
        <end position="334"/>
    </location>
</feature>
<dbReference type="Pfam" id="PF05569">
    <property type="entry name" value="Peptidase_M56"/>
    <property type="match status" value="1"/>
</dbReference>
<dbReference type="RefSeq" id="WP_049898380.1">
    <property type="nucleotide sequence ID" value="NZ_CABLBR010000033.1"/>
</dbReference>
<keyword evidence="2" id="KW-0812">Transmembrane</keyword>
<evidence type="ECO:0000313" key="4">
    <source>
        <dbReference type="EMBL" id="UWP58517.1"/>
    </source>
</evidence>
<feature type="domain" description="Peptidase M56" evidence="3">
    <location>
        <begin position="7"/>
        <end position="306"/>
    </location>
</feature>
<sequence length="570" mass="64524">MVNTILHILKINIFAAACILAVILFSRIFKGRYSVRWKYTMWLLISLFLMFPVNISNERAVVRVEIEQQDQIPSTVHNTVRNTPLADVSQAQEKEAGLSGSTYEQKEPALTLTGMLTYFCYIWLTGFLFLAPGRLILYYRSLGRLRRWGMPVKNSRITKVYRAACTEKHIKRVPKLMMNPRVQSPVLAGLGRTYLYLPDIPYTEQELELIFKHELFHYRHKDLWYKMLLLIVDTVYWFNPLLHWMIREADKDIEYICDCHVIAGYPKRDHTVYNRLLLKTAASGNSHYLTASLNDSKAAFKERIWYMMKAAKLRKGIIPILILTFVLVVSNVLVGCSVNKNNGETDAPAVSVSGKTQSDADAGMKDTSSADQGKKTGESLPKPEQTREAEKTPEPEQTPDAQQTPEAETTQQPEVIPADEENHLPDDAEAPEENHDSESAVSAKVQLYEGTYFDSVLTGFDEEKIVDGLYIEDDYCEVDISNITDTSFDFTAYRVGGMTGERSLIFKKHTAEFTDGGMSAVYNGDEYTLYFEFPDNHASHPVVTDIVISGFPPLEAATFVNNNIPGHGFS</sequence>
<dbReference type="EMBL" id="CP102290">
    <property type="protein sequence ID" value="UWP58517.1"/>
    <property type="molecule type" value="Genomic_DNA"/>
</dbReference>
<evidence type="ECO:0000259" key="3">
    <source>
        <dbReference type="Pfam" id="PF05569"/>
    </source>
</evidence>
<feature type="compositionally biased region" description="Basic and acidic residues" evidence="1">
    <location>
        <begin position="420"/>
        <end position="438"/>
    </location>
</feature>
<keyword evidence="5" id="KW-1185">Reference proteome</keyword>
<keyword evidence="2" id="KW-0472">Membrane</keyword>
<evidence type="ECO:0000256" key="2">
    <source>
        <dbReference type="SAM" id="Phobius"/>
    </source>
</evidence>
<dbReference type="PANTHER" id="PTHR34978:SF3">
    <property type="entry name" value="SLR0241 PROTEIN"/>
    <property type="match status" value="1"/>
</dbReference>